<dbReference type="PROSITE" id="PS50893">
    <property type="entry name" value="ABC_TRANSPORTER_2"/>
    <property type="match status" value="1"/>
</dbReference>
<dbReference type="InterPro" id="IPR003593">
    <property type="entry name" value="AAA+_ATPase"/>
</dbReference>
<dbReference type="GO" id="GO:0015424">
    <property type="term" value="F:ABC-type amino acid transporter activity"/>
    <property type="evidence" value="ECO:0007669"/>
    <property type="project" value="InterPro"/>
</dbReference>
<dbReference type="SMART" id="SM00382">
    <property type="entry name" value="AAA"/>
    <property type="match status" value="1"/>
</dbReference>
<dbReference type="FunFam" id="3.40.50.300:FF:000020">
    <property type="entry name" value="Amino acid ABC transporter ATP-binding component"/>
    <property type="match status" value="1"/>
</dbReference>
<evidence type="ECO:0000259" key="7">
    <source>
        <dbReference type="PROSITE" id="PS50893"/>
    </source>
</evidence>
<evidence type="ECO:0000256" key="4">
    <source>
        <dbReference type="ARBA" id="ARBA00022741"/>
    </source>
</evidence>
<dbReference type="GO" id="GO:0005524">
    <property type="term" value="F:ATP binding"/>
    <property type="evidence" value="ECO:0007669"/>
    <property type="project" value="UniProtKB-KW"/>
</dbReference>
<dbReference type="PIRSF" id="PIRSF039085">
    <property type="entry name" value="ABC_ATPase_HisP"/>
    <property type="match status" value="1"/>
</dbReference>
<dbReference type="InterPro" id="IPR027417">
    <property type="entry name" value="P-loop_NTPase"/>
</dbReference>
<dbReference type="Gene3D" id="3.40.50.300">
    <property type="entry name" value="P-loop containing nucleotide triphosphate hydrolases"/>
    <property type="match status" value="1"/>
</dbReference>
<dbReference type="InterPro" id="IPR030679">
    <property type="entry name" value="ABC_ATPase_HisP-typ"/>
</dbReference>
<keyword evidence="2" id="KW-0813">Transport</keyword>
<feature type="domain" description="ABC transporter" evidence="7">
    <location>
        <begin position="2"/>
        <end position="239"/>
    </location>
</feature>
<dbReference type="AlphaFoldDB" id="A0A0U1QLE2"/>
<dbReference type="EMBL" id="AFVQ02000182">
    <property type="protein sequence ID" value="KLI01603.1"/>
    <property type="molecule type" value="Genomic_DNA"/>
</dbReference>
<keyword evidence="6" id="KW-0472">Membrane</keyword>
<comment type="subcellular location">
    <subcellularLocation>
        <location evidence="1">Cell membrane</location>
        <topology evidence="1">Peripheral membrane protein</topology>
    </subcellularLocation>
</comment>
<dbReference type="OrthoDB" id="9802185at2"/>
<comment type="caution">
    <text evidence="8">The sequence shown here is derived from an EMBL/GenBank/DDBJ whole genome shotgun (WGS) entry which is preliminary data.</text>
</comment>
<keyword evidence="5 8" id="KW-0067">ATP-binding</keyword>
<evidence type="ECO:0000256" key="5">
    <source>
        <dbReference type="ARBA" id="ARBA00022840"/>
    </source>
</evidence>
<proteinExistence type="predicted"/>
<evidence type="ECO:0000313" key="9">
    <source>
        <dbReference type="Proteomes" id="UP000035553"/>
    </source>
</evidence>
<accession>A0A0U1QLE2</accession>
<dbReference type="Pfam" id="PF00005">
    <property type="entry name" value="ABC_tran"/>
    <property type="match status" value="1"/>
</dbReference>
<reference evidence="8 9" key="1">
    <citation type="journal article" date="2011" name="J. Bacteriol.">
        <title>Draft genome sequence of Sporolactobacillus inulinus strain CASD, an efficient D-lactic acid-producing bacterium with high-concentration lactate tolerance capability.</title>
        <authorList>
            <person name="Yu B."/>
            <person name="Su F."/>
            <person name="Wang L."/>
            <person name="Xu K."/>
            <person name="Zhao B."/>
            <person name="Xu P."/>
        </authorList>
    </citation>
    <scope>NUCLEOTIDE SEQUENCE [LARGE SCALE GENOMIC DNA]</scope>
    <source>
        <strain evidence="8 9">CASD</strain>
    </source>
</reference>
<dbReference type="SUPFAM" id="SSF52540">
    <property type="entry name" value="P-loop containing nucleoside triphosphate hydrolases"/>
    <property type="match status" value="1"/>
</dbReference>
<dbReference type="InterPro" id="IPR003439">
    <property type="entry name" value="ABC_transporter-like_ATP-bd"/>
</dbReference>
<evidence type="ECO:0000313" key="8">
    <source>
        <dbReference type="EMBL" id="KLI01603.1"/>
    </source>
</evidence>
<dbReference type="STRING" id="1069536.SINU_12475"/>
<evidence type="ECO:0000256" key="1">
    <source>
        <dbReference type="ARBA" id="ARBA00004202"/>
    </source>
</evidence>
<gene>
    <name evidence="8" type="ORF">SINU_12475</name>
</gene>
<name>A0A0U1QLE2_9BACL</name>
<dbReference type="GO" id="GO:0005886">
    <property type="term" value="C:plasma membrane"/>
    <property type="evidence" value="ECO:0007669"/>
    <property type="project" value="UniProtKB-SubCell"/>
</dbReference>
<dbReference type="PROSITE" id="PS00211">
    <property type="entry name" value="ABC_TRANSPORTER_1"/>
    <property type="match status" value="1"/>
</dbReference>
<keyword evidence="9" id="KW-1185">Reference proteome</keyword>
<evidence type="ECO:0000256" key="3">
    <source>
        <dbReference type="ARBA" id="ARBA00022475"/>
    </source>
</evidence>
<dbReference type="RefSeq" id="WP_010023642.1">
    <property type="nucleotide sequence ID" value="NZ_AFVQ02000182.1"/>
</dbReference>
<dbReference type="PANTHER" id="PTHR43166:SF35">
    <property type="entry name" value="L-CYSTINE IMPORT ATP-BINDING PROTEIN TCYN"/>
    <property type="match status" value="1"/>
</dbReference>
<evidence type="ECO:0000256" key="2">
    <source>
        <dbReference type="ARBA" id="ARBA00022448"/>
    </source>
</evidence>
<dbReference type="Proteomes" id="UP000035553">
    <property type="component" value="Unassembled WGS sequence"/>
</dbReference>
<evidence type="ECO:0000256" key="6">
    <source>
        <dbReference type="ARBA" id="ARBA00023136"/>
    </source>
</evidence>
<organism evidence="8 9">
    <name type="scientific">Sporolactobacillus inulinus CASD</name>
    <dbReference type="NCBI Taxonomy" id="1069536"/>
    <lineage>
        <taxon>Bacteria</taxon>
        <taxon>Bacillati</taxon>
        <taxon>Bacillota</taxon>
        <taxon>Bacilli</taxon>
        <taxon>Bacillales</taxon>
        <taxon>Sporolactobacillaceae</taxon>
        <taxon>Sporolactobacillus</taxon>
    </lineage>
</organism>
<dbReference type="CDD" id="cd03262">
    <property type="entry name" value="ABC_HisP_GlnQ"/>
    <property type="match status" value="1"/>
</dbReference>
<dbReference type="GO" id="GO:0016887">
    <property type="term" value="F:ATP hydrolysis activity"/>
    <property type="evidence" value="ECO:0007669"/>
    <property type="project" value="InterPro"/>
</dbReference>
<dbReference type="PANTHER" id="PTHR43166">
    <property type="entry name" value="AMINO ACID IMPORT ATP-BINDING PROTEIN"/>
    <property type="match status" value="1"/>
</dbReference>
<keyword evidence="3" id="KW-1003">Cell membrane</keyword>
<dbReference type="InterPro" id="IPR017871">
    <property type="entry name" value="ABC_transporter-like_CS"/>
</dbReference>
<keyword evidence="4" id="KW-0547">Nucleotide-binding</keyword>
<dbReference type="InterPro" id="IPR050086">
    <property type="entry name" value="MetN_ABC_transporter-like"/>
</dbReference>
<sequence length="246" mass="26905">MLTIEGLKKSYAGNDILKGISIDVNKGDVISIIGPSGSGKTTLLRTMTTLEEADGGHITFSGIDKDFEKLTGKEVNTIRRNVGFVFQNYNLFNNKTALQNITEGLIVARKVKKSEAEKIALKALERVGLTDRKNHYPSQLSGGQQQRVGIARAIALNPEVIFFDEPTSALDPELVGEVLKVMQDLASSGTTMVVVTHQMSFARDVSNRVIFMADGHIVEQGAPKAIFEKPSEQRTKKFLTDILANV</sequence>
<protein>
    <submittedName>
        <fullName evidence="8">Amino acid ABC transporter ATP-binding protein</fullName>
    </submittedName>
</protein>